<dbReference type="Proteomes" id="UP000531231">
    <property type="component" value="Unassembled WGS sequence"/>
</dbReference>
<dbReference type="AlphaFoldDB" id="A0A7W8AL88"/>
<accession>A0A7W8AL88</accession>
<evidence type="ECO:0000313" key="3">
    <source>
        <dbReference type="Proteomes" id="UP000531231"/>
    </source>
</evidence>
<protein>
    <submittedName>
        <fullName evidence="2">Chromosomal replication initiation ATPase DnaA</fullName>
    </submittedName>
</protein>
<dbReference type="InterPro" id="IPR013159">
    <property type="entry name" value="DnaA_C"/>
</dbReference>
<sequence>MKKVEVDFGCRGSSVEDVSIYRGMNPKFVQRVWKKRRSKQREHKTQTHNGAIPDVLMSAELLVSMQFKTFEELRMMAADLFNVPKETLDEKNRTVRVVRAKHAAICAAKLHWPDISLSALGREFFVDHTSALHALRKYGIYTSQSQTKSAA</sequence>
<gene>
    <name evidence="2" type="ORF">HNQ68_001827</name>
</gene>
<dbReference type="Pfam" id="PF08299">
    <property type="entry name" value="Bac_DnaA_C"/>
    <property type="match status" value="1"/>
</dbReference>
<dbReference type="GO" id="GO:0005524">
    <property type="term" value="F:ATP binding"/>
    <property type="evidence" value="ECO:0007669"/>
    <property type="project" value="InterPro"/>
</dbReference>
<evidence type="ECO:0000313" key="2">
    <source>
        <dbReference type="EMBL" id="MBB5091286.1"/>
    </source>
</evidence>
<feature type="domain" description="Chromosomal replication initiator DnaA C-terminal" evidence="1">
    <location>
        <begin position="69"/>
        <end position="138"/>
    </location>
</feature>
<dbReference type="SMART" id="SM00760">
    <property type="entry name" value="Bac_DnaA_C"/>
    <property type="match status" value="1"/>
</dbReference>
<name>A0A7W8AL88_9HYPH</name>
<comment type="caution">
    <text evidence="2">The sequence shown here is derived from an EMBL/GenBank/DDBJ whole genome shotgun (WGS) entry which is preliminary data.</text>
</comment>
<dbReference type="EMBL" id="JACHIL010000003">
    <property type="protein sequence ID" value="MBB5091286.1"/>
    <property type="molecule type" value="Genomic_DNA"/>
</dbReference>
<organism evidence="2 3">
    <name type="scientific">Pseudochrobactrum saccharolyticum</name>
    <dbReference type="NCBI Taxonomy" id="354352"/>
    <lineage>
        <taxon>Bacteria</taxon>
        <taxon>Pseudomonadati</taxon>
        <taxon>Pseudomonadota</taxon>
        <taxon>Alphaproteobacteria</taxon>
        <taxon>Hyphomicrobiales</taxon>
        <taxon>Brucellaceae</taxon>
        <taxon>Pseudochrobactrum</taxon>
    </lineage>
</organism>
<dbReference type="GO" id="GO:0006270">
    <property type="term" value="P:DNA replication initiation"/>
    <property type="evidence" value="ECO:0007669"/>
    <property type="project" value="InterPro"/>
</dbReference>
<dbReference type="SUPFAM" id="SSF48295">
    <property type="entry name" value="TrpR-like"/>
    <property type="match status" value="1"/>
</dbReference>
<keyword evidence="3" id="KW-1185">Reference proteome</keyword>
<evidence type="ECO:0000259" key="1">
    <source>
        <dbReference type="SMART" id="SM00760"/>
    </source>
</evidence>
<reference evidence="2 3" key="1">
    <citation type="submission" date="2020-08" db="EMBL/GenBank/DDBJ databases">
        <title>Genomic Encyclopedia of Type Strains, Phase IV (KMG-IV): sequencing the most valuable type-strain genomes for metagenomic binning, comparative biology and taxonomic classification.</title>
        <authorList>
            <person name="Goeker M."/>
        </authorList>
    </citation>
    <scope>NUCLEOTIDE SEQUENCE [LARGE SCALE GENOMIC DNA]</scope>
    <source>
        <strain evidence="2 3">DSM 25620</strain>
    </source>
</reference>
<dbReference type="InterPro" id="IPR010921">
    <property type="entry name" value="Trp_repressor/repl_initiator"/>
</dbReference>
<dbReference type="Gene3D" id="1.10.1750.10">
    <property type="match status" value="1"/>
</dbReference>
<dbReference type="RefSeq" id="WP_151159397.1">
    <property type="nucleotide sequence ID" value="NZ_JACHIL010000003.1"/>
</dbReference>
<dbReference type="GO" id="GO:0006275">
    <property type="term" value="P:regulation of DNA replication"/>
    <property type="evidence" value="ECO:0007669"/>
    <property type="project" value="InterPro"/>
</dbReference>
<dbReference type="GO" id="GO:0043565">
    <property type="term" value="F:sequence-specific DNA binding"/>
    <property type="evidence" value="ECO:0007669"/>
    <property type="project" value="InterPro"/>
</dbReference>
<proteinExistence type="predicted"/>